<dbReference type="EMBL" id="PJRP01000009">
    <property type="protein sequence ID" value="PLP98934.1"/>
    <property type="molecule type" value="Genomic_DNA"/>
</dbReference>
<accession>A0A2N5C9T2</accession>
<gene>
    <name evidence="1" type="ORF">CYJ10_19335</name>
</gene>
<dbReference type="OrthoDB" id="9155176at2"/>
<evidence type="ECO:0000313" key="2">
    <source>
        <dbReference type="Proteomes" id="UP000234341"/>
    </source>
</evidence>
<dbReference type="RefSeq" id="WP_101683082.1">
    <property type="nucleotide sequence ID" value="NZ_PJRP01000009.1"/>
</dbReference>
<sequence length="91" mass="10322">MAKLERSRRVIKEEVSRRIQDIDEIADDGATVRVPDPVPHERDARGRNWDMARFGNARGYEASIRAVVDDVREEFDLVDDPASSVPNPFGD</sequence>
<name>A0A2N5C9T2_9BURK</name>
<evidence type="ECO:0000313" key="1">
    <source>
        <dbReference type="EMBL" id="PLP98934.1"/>
    </source>
</evidence>
<dbReference type="Proteomes" id="UP000234341">
    <property type="component" value="Unassembled WGS sequence"/>
</dbReference>
<comment type="caution">
    <text evidence="1">The sequence shown here is derived from an EMBL/GenBank/DDBJ whole genome shotgun (WGS) entry which is preliminary data.</text>
</comment>
<protein>
    <submittedName>
        <fullName evidence="1">Uncharacterized protein</fullName>
    </submittedName>
</protein>
<reference evidence="1 2" key="1">
    <citation type="submission" date="2017-12" db="EMBL/GenBank/DDBJ databases">
        <title>Genome sequence of the active heterotrophic nitrifier-denitrifier, Cupriavidus pauculus UM1.</title>
        <authorList>
            <person name="Putonti C."/>
            <person name="Castignetti D."/>
        </authorList>
    </citation>
    <scope>NUCLEOTIDE SEQUENCE [LARGE SCALE GENOMIC DNA]</scope>
    <source>
        <strain evidence="1 2">UM1</strain>
    </source>
</reference>
<proteinExistence type="predicted"/>
<organism evidence="1 2">
    <name type="scientific">Cupriavidus pauculus</name>
    <dbReference type="NCBI Taxonomy" id="82633"/>
    <lineage>
        <taxon>Bacteria</taxon>
        <taxon>Pseudomonadati</taxon>
        <taxon>Pseudomonadota</taxon>
        <taxon>Betaproteobacteria</taxon>
        <taxon>Burkholderiales</taxon>
        <taxon>Burkholderiaceae</taxon>
        <taxon>Cupriavidus</taxon>
    </lineage>
</organism>
<dbReference type="AlphaFoldDB" id="A0A2N5C9T2"/>